<dbReference type="Proteomes" id="UP000254069">
    <property type="component" value="Unassembled WGS sequence"/>
</dbReference>
<evidence type="ECO:0008006" key="5">
    <source>
        <dbReference type="Google" id="ProtNLM"/>
    </source>
</evidence>
<evidence type="ECO:0000256" key="1">
    <source>
        <dbReference type="SAM" id="SignalP"/>
    </source>
</evidence>
<organism evidence="3 4">
    <name type="scientific">Shewanella algae</name>
    <dbReference type="NCBI Taxonomy" id="38313"/>
    <lineage>
        <taxon>Bacteria</taxon>
        <taxon>Pseudomonadati</taxon>
        <taxon>Pseudomonadota</taxon>
        <taxon>Gammaproteobacteria</taxon>
        <taxon>Alteromonadales</taxon>
        <taxon>Shewanellaceae</taxon>
        <taxon>Shewanella</taxon>
    </lineage>
</organism>
<feature type="signal peptide" evidence="1">
    <location>
        <begin position="1"/>
        <end position="17"/>
    </location>
</feature>
<dbReference type="GeneID" id="93807234"/>
<keyword evidence="1" id="KW-0732">Signal</keyword>
<gene>
    <name evidence="3" type="ORF">NCTC10738_01861</name>
    <name evidence="2" type="ORF">TUM17379_01830</name>
</gene>
<dbReference type="EMBL" id="AP024613">
    <property type="protein sequence ID" value="BCV43165.1"/>
    <property type="molecule type" value="Genomic_DNA"/>
</dbReference>
<keyword evidence="4" id="KW-1185">Reference proteome</keyword>
<reference evidence="2" key="2">
    <citation type="submission" date="2021-05" db="EMBL/GenBank/DDBJ databases">
        <title>Molecular characterization for Shewanella algae harboring chromosomal blaOXA-55-like strains isolated from clinical and environment sample.</title>
        <authorList>
            <person name="Ohama Y."/>
            <person name="Aoki K."/>
            <person name="Harada S."/>
            <person name="Moriya K."/>
            <person name="Ishii Y."/>
            <person name="Tateda K."/>
        </authorList>
    </citation>
    <scope>NUCLEOTIDE SEQUENCE</scope>
    <source>
        <strain evidence="2">TUM17379</strain>
    </source>
</reference>
<dbReference type="KEGG" id="salg:BS332_06315"/>
<feature type="chain" id="PRO_5041606103" description="DUF3047 domain-containing protein" evidence="1">
    <location>
        <begin position="18"/>
        <end position="218"/>
    </location>
</feature>
<dbReference type="Proteomes" id="UP000825078">
    <property type="component" value="Chromosome"/>
</dbReference>
<dbReference type="RefSeq" id="WP_025010637.1">
    <property type="nucleotide sequence ID" value="NZ_AP024609.1"/>
</dbReference>
<protein>
    <recommendedName>
        <fullName evidence="5">DUF3047 domain-containing protein</fullName>
    </recommendedName>
</protein>
<dbReference type="EMBL" id="UGYO01000001">
    <property type="protein sequence ID" value="SUI67326.1"/>
    <property type="molecule type" value="Genomic_DNA"/>
</dbReference>
<proteinExistence type="predicted"/>
<name>A0A379ZTM1_9GAMM</name>
<accession>A0A379ZTM1</accession>
<sequence length="218" mass="24697">MKQLLLGCWFLSLPLLAAEWPEIQFPDSATVEVVAEEMVYQGTPMATWVMRDKSNQMMTAAFFKRQWQGKSERFDEQMFGQDYIINSLQPPFLLTARIRKDFDGVLAYIGISKDPGSPVHSKLAFPMPSGSTVLSDVSSKDLFKSGRTLVFNSNRTLADTFHYYQRHFQRQGWSEVGTYLDSEIGTLMLTQGSNTLDISINRKNGLVYVVANQVMEGI</sequence>
<evidence type="ECO:0000313" key="3">
    <source>
        <dbReference type="EMBL" id="SUI67326.1"/>
    </source>
</evidence>
<dbReference type="AlphaFoldDB" id="A0A379ZTM1"/>
<evidence type="ECO:0000313" key="2">
    <source>
        <dbReference type="EMBL" id="BCV43165.1"/>
    </source>
</evidence>
<reference evidence="3 4" key="1">
    <citation type="submission" date="2018-06" db="EMBL/GenBank/DDBJ databases">
        <authorList>
            <consortium name="Pathogen Informatics"/>
            <person name="Doyle S."/>
        </authorList>
    </citation>
    <scope>NUCLEOTIDE SEQUENCE [LARGE SCALE GENOMIC DNA]</scope>
    <source>
        <strain evidence="3 4">NCTC10738</strain>
    </source>
</reference>
<evidence type="ECO:0000313" key="4">
    <source>
        <dbReference type="Proteomes" id="UP000254069"/>
    </source>
</evidence>